<feature type="signal peptide" evidence="3">
    <location>
        <begin position="1"/>
        <end position="28"/>
    </location>
</feature>
<accession>A0A6J0PEG5</accession>
<dbReference type="InParanoid" id="A0A6J0PEG5"/>
<organism evidence="5 6">
    <name type="scientific">Elaeis guineensis var. tenera</name>
    <name type="common">Oil palm</name>
    <dbReference type="NCBI Taxonomy" id="51953"/>
    <lineage>
        <taxon>Eukaryota</taxon>
        <taxon>Viridiplantae</taxon>
        <taxon>Streptophyta</taxon>
        <taxon>Embryophyta</taxon>
        <taxon>Tracheophyta</taxon>
        <taxon>Spermatophyta</taxon>
        <taxon>Magnoliopsida</taxon>
        <taxon>Liliopsida</taxon>
        <taxon>Arecaceae</taxon>
        <taxon>Arecoideae</taxon>
        <taxon>Cocoseae</taxon>
        <taxon>Elaeidinae</taxon>
        <taxon>Elaeis</taxon>
    </lineage>
</organism>
<evidence type="ECO:0000313" key="6">
    <source>
        <dbReference type="RefSeq" id="XP_019703839.1"/>
    </source>
</evidence>
<dbReference type="PANTHER" id="PTHR33147:SF133">
    <property type="entry name" value="DEFENSIN-LIKE PROTEIN 6-RELATED"/>
    <property type="match status" value="1"/>
</dbReference>
<sequence>MERNHVPTGLVFLLLILFTSEMMTIASARLCESQSHTYRGTCTNNHNCAIVCQREGRGFTGGRCRGFWRRCYCTKIC</sequence>
<keyword evidence="2" id="KW-1015">Disulfide bond</keyword>
<dbReference type="PANTHER" id="PTHR33147">
    <property type="entry name" value="DEFENSIN-LIKE PROTEIN 1"/>
    <property type="match status" value="1"/>
</dbReference>
<dbReference type="KEGG" id="egu:105039686"/>
<dbReference type="PROSITE" id="PS00940">
    <property type="entry name" value="GAMMA_THIONIN"/>
    <property type="match status" value="1"/>
</dbReference>
<dbReference type="Proteomes" id="UP000504607">
    <property type="component" value="Chromosome 2"/>
</dbReference>
<dbReference type="InterPro" id="IPR036574">
    <property type="entry name" value="Scorpion_toxin-like_sf"/>
</dbReference>
<feature type="domain" description="Knottins-like" evidence="4">
    <location>
        <begin position="30"/>
        <end position="77"/>
    </location>
</feature>
<dbReference type="OrthoDB" id="683455at2759"/>
<reference evidence="6" key="1">
    <citation type="submission" date="2025-08" db="UniProtKB">
        <authorList>
            <consortium name="RefSeq"/>
        </authorList>
    </citation>
    <scope>IDENTIFICATION</scope>
</reference>
<proteinExistence type="predicted"/>
<dbReference type="GO" id="GO:0006952">
    <property type="term" value="P:defense response"/>
    <property type="evidence" value="ECO:0007669"/>
    <property type="project" value="InterPro"/>
</dbReference>
<name>A0A6J0PEG5_ELAGV</name>
<dbReference type="CDD" id="cd00107">
    <property type="entry name" value="Knot1"/>
    <property type="match status" value="1"/>
</dbReference>
<dbReference type="AlphaFoldDB" id="A0A6J0PEG5"/>
<feature type="chain" id="PRO_5026739381" evidence="3">
    <location>
        <begin position="29"/>
        <end position="77"/>
    </location>
</feature>
<keyword evidence="5" id="KW-1185">Reference proteome</keyword>
<dbReference type="Pfam" id="PF00304">
    <property type="entry name" value="Gamma-thionin"/>
    <property type="match status" value="1"/>
</dbReference>
<evidence type="ECO:0000256" key="1">
    <source>
        <dbReference type="ARBA" id="ARBA00022729"/>
    </source>
</evidence>
<dbReference type="InterPro" id="IPR008176">
    <property type="entry name" value="Defensin_plant"/>
</dbReference>
<evidence type="ECO:0000256" key="3">
    <source>
        <dbReference type="SAM" id="SignalP"/>
    </source>
</evidence>
<evidence type="ECO:0000313" key="5">
    <source>
        <dbReference type="Proteomes" id="UP000504607"/>
    </source>
</evidence>
<dbReference type="InterPro" id="IPR003614">
    <property type="entry name" value="Knottins"/>
</dbReference>
<evidence type="ECO:0000256" key="2">
    <source>
        <dbReference type="ARBA" id="ARBA00023157"/>
    </source>
</evidence>
<gene>
    <name evidence="6" type="primary">LOC105039686</name>
</gene>
<dbReference type="Gene3D" id="3.30.30.10">
    <property type="entry name" value="Knottin, scorpion toxin-like"/>
    <property type="match status" value="1"/>
</dbReference>
<keyword evidence="1 3" id="KW-0732">Signal</keyword>
<protein>
    <submittedName>
        <fullName evidence="6">Defensin-like protein 1</fullName>
    </submittedName>
</protein>
<dbReference type="SMART" id="SM00505">
    <property type="entry name" value="Knot1"/>
    <property type="match status" value="1"/>
</dbReference>
<dbReference type="RefSeq" id="XP_019703839.1">
    <property type="nucleotide sequence ID" value="XM_019848280.1"/>
</dbReference>
<evidence type="ECO:0000259" key="4">
    <source>
        <dbReference type="SMART" id="SM00505"/>
    </source>
</evidence>
<dbReference type="SUPFAM" id="SSF57095">
    <property type="entry name" value="Scorpion toxin-like"/>
    <property type="match status" value="1"/>
</dbReference>
<dbReference type="GeneID" id="105039686"/>